<evidence type="ECO:0000256" key="3">
    <source>
        <dbReference type="ARBA" id="ARBA00022837"/>
    </source>
</evidence>
<feature type="non-terminal residue" evidence="6">
    <location>
        <position position="160"/>
    </location>
</feature>
<evidence type="ECO:0000313" key="7">
    <source>
        <dbReference type="Proteomes" id="UP000307362"/>
    </source>
</evidence>
<feature type="compositionally biased region" description="Gly residues" evidence="4">
    <location>
        <begin position="1"/>
        <end position="12"/>
    </location>
</feature>
<dbReference type="AlphaFoldDB" id="A0A5S3YNM2"/>
<dbReference type="GO" id="GO:0005509">
    <property type="term" value="F:calcium ion binding"/>
    <property type="evidence" value="ECO:0007669"/>
    <property type="project" value="InterPro"/>
</dbReference>
<evidence type="ECO:0000256" key="2">
    <source>
        <dbReference type="ARBA" id="ARBA00022525"/>
    </source>
</evidence>
<dbReference type="PANTHER" id="PTHR38340">
    <property type="entry name" value="S-LAYER PROTEIN"/>
    <property type="match status" value="1"/>
</dbReference>
<dbReference type="GO" id="GO:0005576">
    <property type="term" value="C:extracellular region"/>
    <property type="evidence" value="ECO:0007669"/>
    <property type="project" value="UniProtKB-SubCell"/>
</dbReference>
<dbReference type="Pfam" id="PF00353">
    <property type="entry name" value="HemolysinCabind"/>
    <property type="match status" value="2"/>
</dbReference>
<feature type="domain" description="Haemolysin-type calcium binding-related" evidence="5">
    <location>
        <begin position="90"/>
        <end position="129"/>
    </location>
</feature>
<dbReference type="Gene3D" id="2.150.10.10">
    <property type="entry name" value="Serralysin-like metalloprotease, C-terminal"/>
    <property type="match status" value="1"/>
</dbReference>
<comment type="caution">
    <text evidence="6">The sequence shown here is derived from an EMBL/GenBank/DDBJ whole genome shotgun (WGS) entry which is preliminary data.</text>
</comment>
<dbReference type="RefSeq" id="WP_283234807.1">
    <property type="nucleotide sequence ID" value="NZ_PNCM01000055.1"/>
</dbReference>
<dbReference type="Proteomes" id="UP000307362">
    <property type="component" value="Unassembled WGS sequence"/>
</dbReference>
<evidence type="ECO:0000259" key="5">
    <source>
        <dbReference type="Pfam" id="PF06594"/>
    </source>
</evidence>
<gene>
    <name evidence="6" type="ORF">CWB73_19390</name>
</gene>
<sequence length="160" mass="16806">GGGNDVLDGGAGNDTLKGQAGDDELDGGAGDDTLYGGAGNDTYYWGAGSGNDRIYNYDSGSRGDASDIDKLVFKAGVTADDLEWSRSGQHLQVTLKSTGETLSIYYFFSSEAYRINAIELADGTALDIAAIEEQIKTIMGTEGNDSLSGYEQEDKIYGLG</sequence>
<dbReference type="InterPro" id="IPR010566">
    <property type="entry name" value="Haemolys_ca-bd"/>
</dbReference>
<dbReference type="Pfam" id="PF06594">
    <property type="entry name" value="HCBP_related"/>
    <property type="match status" value="1"/>
</dbReference>
<protein>
    <recommendedName>
        <fullName evidence="5">Haemolysin-type calcium binding-related domain-containing protein</fullName>
    </recommendedName>
</protein>
<dbReference type="PANTHER" id="PTHR38340:SF1">
    <property type="entry name" value="S-LAYER PROTEIN"/>
    <property type="match status" value="1"/>
</dbReference>
<evidence type="ECO:0000313" key="6">
    <source>
        <dbReference type="EMBL" id="TMP77598.1"/>
    </source>
</evidence>
<accession>A0A5S3YNM2</accession>
<dbReference type="InterPro" id="IPR001343">
    <property type="entry name" value="Hemolysn_Ca-bd"/>
</dbReference>
<keyword evidence="2" id="KW-0964">Secreted</keyword>
<evidence type="ECO:0000256" key="4">
    <source>
        <dbReference type="SAM" id="MobiDB-lite"/>
    </source>
</evidence>
<evidence type="ECO:0000256" key="1">
    <source>
        <dbReference type="ARBA" id="ARBA00004613"/>
    </source>
</evidence>
<feature type="region of interest" description="Disordered" evidence="4">
    <location>
        <begin position="1"/>
        <end position="32"/>
    </location>
</feature>
<dbReference type="EMBL" id="PNCM01000055">
    <property type="protein sequence ID" value="TMP77598.1"/>
    <property type="molecule type" value="Genomic_DNA"/>
</dbReference>
<dbReference type="InterPro" id="IPR050557">
    <property type="entry name" value="RTX_toxin/Mannuronan_C5-epim"/>
</dbReference>
<dbReference type="SUPFAM" id="SSF51120">
    <property type="entry name" value="beta-Roll"/>
    <property type="match status" value="1"/>
</dbReference>
<reference evidence="6 7" key="1">
    <citation type="submission" date="2017-12" db="EMBL/GenBank/DDBJ databases">
        <authorList>
            <person name="Paulsen S."/>
            <person name="Gram L.K."/>
        </authorList>
    </citation>
    <scope>NUCLEOTIDE SEQUENCE [LARGE SCALE GENOMIC DNA]</scope>
    <source>
        <strain evidence="6 7">S1189</strain>
    </source>
</reference>
<dbReference type="InterPro" id="IPR011049">
    <property type="entry name" value="Serralysin-like_metalloprot_C"/>
</dbReference>
<reference evidence="7" key="2">
    <citation type="submission" date="2019-06" db="EMBL/GenBank/DDBJ databases">
        <title>Co-occurence of chitin degradation, pigmentation and bioactivity in marine Pseudoalteromonas.</title>
        <authorList>
            <person name="Sonnenschein E.C."/>
            <person name="Bech P.K."/>
        </authorList>
    </citation>
    <scope>NUCLEOTIDE SEQUENCE [LARGE SCALE GENOMIC DNA]</scope>
    <source>
        <strain evidence="7">S1189</strain>
    </source>
</reference>
<dbReference type="InterPro" id="IPR018511">
    <property type="entry name" value="Hemolysin-typ_Ca-bd_CS"/>
</dbReference>
<name>A0A5S3YNM2_9GAMM</name>
<keyword evidence="3" id="KW-0106">Calcium</keyword>
<dbReference type="PROSITE" id="PS00330">
    <property type="entry name" value="HEMOLYSIN_CALCIUM"/>
    <property type="match status" value="2"/>
</dbReference>
<feature type="non-terminal residue" evidence="6">
    <location>
        <position position="1"/>
    </location>
</feature>
<proteinExistence type="predicted"/>
<dbReference type="PRINTS" id="PR00313">
    <property type="entry name" value="CABNDNGRPT"/>
</dbReference>
<comment type="subcellular location">
    <subcellularLocation>
        <location evidence="1">Secreted</location>
    </subcellularLocation>
</comment>
<organism evidence="6 7">
    <name type="scientific">Pseudoalteromonas phenolica</name>
    <dbReference type="NCBI Taxonomy" id="161398"/>
    <lineage>
        <taxon>Bacteria</taxon>
        <taxon>Pseudomonadati</taxon>
        <taxon>Pseudomonadota</taxon>
        <taxon>Gammaproteobacteria</taxon>
        <taxon>Alteromonadales</taxon>
        <taxon>Pseudoalteromonadaceae</taxon>
        <taxon>Pseudoalteromonas</taxon>
    </lineage>
</organism>